<evidence type="ECO:0000259" key="6">
    <source>
        <dbReference type="Pfam" id="PF01974"/>
    </source>
</evidence>
<dbReference type="GO" id="GO:0000213">
    <property type="term" value="F:tRNA-intron lyase activity"/>
    <property type="evidence" value="ECO:0007669"/>
    <property type="project" value="UniProtKB-EC"/>
</dbReference>
<dbReference type="Gene3D" id="3.40.1350.10">
    <property type="match status" value="1"/>
</dbReference>
<dbReference type="InterPro" id="IPR011856">
    <property type="entry name" value="tRNA_endonuc-like_dom_sf"/>
</dbReference>
<evidence type="ECO:0000313" key="7">
    <source>
        <dbReference type="EMBL" id="GFY64712.1"/>
    </source>
</evidence>
<dbReference type="GO" id="GO:0000379">
    <property type="term" value="P:tRNA-type intron splice site recognition and cleavage"/>
    <property type="evidence" value="ECO:0007669"/>
    <property type="project" value="TreeGrafter"/>
</dbReference>
<dbReference type="PANTHER" id="PTHR13070">
    <property type="entry name" value="TRNA-SPLICING ENDONUCLEASE SUBUNIT SEN34-RELATED"/>
    <property type="match status" value="1"/>
</dbReference>
<keyword evidence="4" id="KW-0456">Lyase</keyword>
<dbReference type="Pfam" id="PF01974">
    <property type="entry name" value="tRNA_int_endo"/>
    <property type="match status" value="1"/>
</dbReference>
<dbReference type="InterPro" id="IPR006677">
    <property type="entry name" value="tRNA_intron_Endonuc_cat-like"/>
</dbReference>
<dbReference type="OrthoDB" id="48041at2759"/>
<feature type="domain" description="tRNA intron endonuclease catalytic" evidence="6">
    <location>
        <begin position="18"/>
        <end position="77"/>
    </location>
</feature>
<dbReference type="GO" id="GO:0005634">
    <property type="term" value="C:nucleus"/>
    <property type="evidence" value="ECO:0007669"/>
    <property type="project" value="UniProtKB-ARBA"/>
</dbReference>
<sequence>MQFTKTFGKNSLYAGSKGDFLVYEGDPLKYHALFIIVCLTYEQRFQGYDLVVYGRLGHQVKKTVALASWDADGGVDYISLSWENEMT</sequence>
<dbReference type="SUPFAM" id="SSF53032">
    <property type="entry name" value="tRNA-intron endonuclease catalytic domain-like"/>
    <property type="match status" value="1"/>
</dbReference>
<comment type="similarity">
    <text evidence="1">Belongs to the tRNA-intron endonuclease family.</text>
</comment>
<dbReference type="EC" id="4.6.1.16" evidence="2"/>
<keyword evidence="7" id="KW-0540">Nuclease</keyword>
<proteinExistence type="inferred from homology"/>
<accession>A0A8X6Y5N7</accession>
<keyword evidence="7" id="KW-0378">Hydrolase</keyword>
<keyword evidence="7" id="KW-0255">Endonuclease</keyword>
<keyword evidence="3" id="KW-0819">tRNA processing</keyword>
<evidence type="ECO:0000256" key="4">
    <source>
        <dbReference type="ARBA" id="ARBA00023239"/>
    </source>
</evidence>
<reference evidence="7" key="1">
    <citation type="submission" date="2020-08" db="EMBL/GenBank/DDBJ databases">
        <title>Multicomponent nature underlies the extraordinary mechanical properties of spider dragline silk.</title>
        <authorList>
            <person name="Kono N."/>
            <person name="Nakamura H."/>
            <person name="Mori M."/>
            <person name="Yoshida Y."/>
            <person name="Ohtoshi R."/>
            <person name="Malay A.D."/>
            <person name="Moran D.A.P."/>
            <person name="Tomita M."/>
            <person name="Numata K."/>
            <person name="Arakawa K."/>
        </authorList>
    </citation>
    <scope>NUCLEOTIDE SEQUENCE</scope>
</reference>
<dbReference type="EMBL" id="BMAV01015359">
    <property type="protein sequence ID" value="GFY64712.1"/>
    <property type="molecule type" value="Genomic_DNA"/>
</dbReference>
<dbReference type="InterPro" id="IPR036167">
    <property type="entry name" value="tRNA_intron_Endo_cat-like_sf"/>
</dbReference>
<evidence type="ECO:0000256" key="3">
    <source>
        <dbReference type="ARBA" id="ARBA00022694"/>
    </source>
</evidence>
<dbReference type="AlphaFoldDB" id="A0A8X6Y5N7"/>
<evidence type="ECO:0000256" key="1">
    <source>
        <dbReference type="ARBA" id="ARBA00008078"/>
    </source>
</evidence>
<dbReference type="PANTHER" id="PTHR13070:SF0">
    <property type="entry name" value="TRNA-SPLICING ENDONUCLEASE SUBUNIT SEN34"/>
    <property type="match status" value="1"/>
</dbReference>
<comment type="caution">
    <text evidence="7">The sequence shown here is derived from an EMBL/GenBank/DDBJ whole genome shotgun (WGS) entry which is preliminary data.</text>
</comment>
<evidence type="ECO:0000256" key="5">
    <source>
        <dbReference type="ARBA" id="ARBA00034031"/>
    </source>
</evidence>
<protein>
    <recommendedName>
        <fullName evidence="2">tRNA-intron lyase</fullName>
        <ecNumber evidence="2">4.6.1.16</ecNumber>
    </recommendedName>
</protein>
<dbReference type="CDD" id="cd22363">
    <property type="entry name" value="tRNA-intron_lyase_C"/>
    <property type="match status" value="1"/>
</dbReference>
<comment type="catalytic activity">
    <reaction evidence="5">
        <text>pretRNA = a 3'-half-tRNA molecule with a 5'-OH end + a 5'-half-tRNA molecule with a 2',3'-cyclic phosphate end + an intron with a 2',3'-cyclic phosphate and a 5'-hydroxyl terminus.</text>
        <dbReference type="EC" id="4.6.1.16"/>
    </reaction>
</comment>
<dbReference type="Proteomes" id="UP000886998">
    <property type="component" value="Unassembled WGS sequence"/>
</dbReference>
<name>A0A8X6Y5N7_9ARAC</name>
<evidence type="ECO:0000313" key="8">
    <source>
        <dbReference type="Proteomes" id="UP000886998"/>
    </source>
</evidence>
<gene>
    <name evidence="7" type="primary">TSEN34</name>
    <name evidence="7" type="ORF">TNIN_350561</name>
</gene>
<keyword evidence="8" id="KW-1185">Reference proteome</keyword>
<evidence type="ECO:0000256" key="2">
    <source>
        <dbReference type="ARBA" id="ARBA00012573"/>
    </source>
</evidence>
<dbReference type="GO" id="GO:0003676">
    <property type="term" value="F:nucleic acid binding"/>
    <property type="evidence" value="ECO:0007669"/>
    <property type="project" value="InterPro"/>
</dbReference>
<organism evidence="7 8">
    <name type="scientific">Trichonephila inaurata madagascariensis</name>
    <dbReference type="NCBI Taxonomy" id="2747483"/>
    <lineage>
        <taxon>Eukaryota</taxon>
        <taxon>Metazoa</taxon>
        <taxon>Ecdysozoa</taxon>
        <taxon>Arthropoda</taxon>
        <taxon>Chelicerata</taxon>
        <taxon>Arachnida</taxon>
        <taxon>Araneae</taxon>
        <taxon>Araneomorphae</taxon>
        <taxon>Entelegynae</taxon>
        <taxon>Araneoidea</taxon>
        <taxon>Nephilidae</taxon>
        <taxon>Trichonephila</taxon>
        <taxon>Trichonephila inaurata</taxon>
    </lineage>
</organism>